<reference evidence="1 2" key="1">
    <citation type="submission" date="2020-08" db="EMBL/GenBank/DDBJ databases">
        <title>The genome sequence of type strain Novosphingobium flavum NBRC 111647.</title>
        <authorList>
            <person name="Liu Y."/>
        </authorList>
    </citation>
    <scope>NUCLEOTIDE SEQUENCE [LARGE SCALE GENOMIC DNA]</scope>
    <source>
        <strain evidence="1 2">NBRC 111647</strain>
    </source>
</reference>
<proteinExistence type="predicted"/>
<accession>A0A7X1FU76</accession>
<dbReference type="InterPro" id="IPR015943">
    <property type="entry name" value="WD40/YVTN_repeat-like_dom_sf"/>
</dbReference>
<gene>
    <name evidence="1" type="ORF">H7F51_13445</name>
</gene>
<dbReference type="InterPro" id="IPR011044">
    <property type="entry name" value="Quino_amine_DH_bsu"/>
</dbReference>
<dbReference type="PANTHER" id="PTHR47197">
    <property type="entry name" value="PROTEIN NIRF"/>
    <property type="match status" value="1"/>
</dbReference>
<dbReference type="InterPro" id="IPR051200">
    <property type="entry name" value="Host-pathogen_enzymatic-act"/>
</dbReference>
<keyword evidence="2" id="KW-1185">Reference proteome</keyword>
<comment type="caution">
    <text evidence="1">The sequence shown here is derived from an EMBL/GenBank/DDBJ whole genome shotgun (WGS) entry which is preliminary data.</text>
</comment>
<organism evidence="1 2">
    <name type="scientific">Novosphingobium flavum</name>
    <dbReference type="NCBI Taxonomy" id="1778672"/>
    <lineage>
        <taxon>Bacteria</taxon>
        <taxon>Pseudomonadati</taxon>
        <taxon>Pseudomonadota</taxon>
        <taxon>Alphaproteobacteria</taxon>
        <taxon>Sphingomonadales</taxon>
        <taxon>Sphingomonadaceae</taxon>
        <taxon>Novosphingobium</taxon>
    </lineage>
</organism>
<dbReference type="EMBL" id="JACLAW010000010">
    <property type="protein sequence ID" value="MBC2666527.1"/>
    <property type="molecule type" value="Genomic_DNA"/>
</dbReference>
<evidence type="ECO:0008006" key="3">
    <source>
        <dbReference type="Google" id="ProtNLM"/>
    </source>
</evidence>
<sequence length="277" mass="29218">MRHRRIFVAELGNGSVDAVDLDSGASHHIGGLKEPQGLAYLPDRDELVVASGGDGTIRFFNGQSLLPSGVIQLGHDADNVRVDPVSGLVAVGYGSGAIAFIDPVRRAVVSTIHLPVHPEGFQLASDRADLFVNLPDDRSVAVVDRTTGTIANRLPARHQLNFPLALDPVSHTIAVAYRWPARLVLMDAQSGSVRQDLKSCGDADDVAFDRARGRIYVVCGSGSATVFQKGAAGYELLAAVPTRAGARTGLFVAELDRLFVAARANGGKGAALIVLRP</sequence>
<evidence type="ECO:0000313" key="1">
    <source>
        <dbReference type="EMBL" id="MBC2666527.1"/>
    </source>
</evidence>
<protein>
    <recommendedName>
        <fullName evidence="3">YncE family protein</fullName>
    </recommendedName>
</protein>
<dbReference type="PANTHER" id="PTHR47197:SF3">
    <property type="entry name" value="DIHYDRO-HEME D1 DEHYDROGENASE"/>
    <property type="match status" value="1"/>
</dbReference>
<evidence type="ECO:0000313" key="2">
    <source>
        <dbReference type="Proteomes" id="UP000566813"/>
    </source>
</evidence>
<dbReference type="Gene3D" id="2.130.10.10">
    <property type="entry name" value="YVTN repeat-like/Quinoprotein amine dehydrogenase"/>
    <property type="match status" value="2"/>
</dbReference>
<dbReference type="Proteomes" id="UP000566813">
    <property type="component" value="Unassembled WGS sequence"/>
</dbReference>
<dbReference type="AlphaFoldDB" id="A0A7X1FU76"/>
<dbReference type="SUPFAM" id="SSF50969">
    <property type="entry name" value="YVTN repeat-like/Quinoprotein amine dehydrogenase"/>
    <property type="match status" value="1"/>
</dbReference>
<name>A0A7X1FU76_9SPHN</name>